<dbReference type="GO" id="GO:0032153">
    <property type="term" value="C:cell division site"/>
    <property type="evidence" value="ECO:0007669"/>
    <property type="project" value="UniProtKB-UniRule"/>
</dbReference>
<reference evidence="8 9" key="1">
    <citation type="submission" date="2018-03" db="EMBL/GenBank/DDBJ databases">
        <title>Whole genome sequencing of Histamine producing bacteria.</title>
        <authorList>
            <person name="Butler K."/>
        </authorList>
    </citation>
    <scope>NUCLEOTIDE SEQUENCE [LARGE SCALE GENOMIC DNA]</scope>
    <source>
        <strain evidence="8 9">DSM 16190</strain>
    </source>
</reference>
<sequence>MRLLTVLLLAVLCWLQYDFWLGKNGLMDYLAVEGNVKIQQKANAELVQRNQQMYAEIHDLHRGQEAVEERARNGLGMIKPSETFFRIVGESSPNF</sequence>
<feature type="topological domain" description="Periplasmic" evidence="7">
    <location>
        <begin position="22"/>
        <end position="95"/>
    </location>
</feature>
<keyword evidence="7" id="KW-0997">Cell inner membrane</keyword>
<dbReference type="OrthoDB" id="7061211at2"/>
<comment type="subunit">
    <text evidence="7">Part of a complex composed of FtsB, FtsL and FtsQ.</text>
</comment>
<organism evidence="8 9">
    <name type="scientific">Photobacterium lipolyticum</name>
    <dbReference type="NCBI Taxonomy" id="266810"/>
    <lineage>
        <taxon>Bacteria</taxon>
        <taxon>Pseudomonadati</taxon>
        <taxon>Pseudomonadota</taxon>
        <taxon>Gammaproteobacteria</taxon>
        <taxon>Vibrionales</taxon>
        <taxon>Vibrionaceae</taxon>
        <taxon>Photobacterium</taxon>
    </lineage>
</organism>
<evidence type="ECO:0000256" key="3">
    <source>
        <dbReference type="ARBA" id="ARBA00022692"/>
    </source>
</evidence>
<evidence type="ECO:0000256" key="7">
    <source>
        <dbReference type="HAMAP-Rule" id="MF_00599"/>
    </source>
</evidence>
<dbReference type="HAMAP" id="MF_00599">
    <property type="entry name" value="FtsB"/>
    <property type="match status" value="1"/>
</dbReference>
<protein>
    <recommendedName>
        <fullName evidence="7">Cell division protein FtsB</fullName>
    </recommendedName>
</protein>
<keyword evidence="2 7" id="KW-0132">Cell division</keyword>
<dbReference type="GO" id="GO:0005886">
    <property type="term" value="C:plasma membrane"/>
    <property type="evidence" value="ECO:0007669"/>
    <property type="project" value="UniProtKB-SubCell"/>
</dbReference>
<keyword evidence="5 7" id="KW-0472">Membrane</keyword>
<keyword evidence="6 7" id="KW-0131">Cell cycle</keyword>
<keyword evidence="9" id="KW-1185">Reference proteome</keyword>
<evidence type="ECO:0000313" key="8">
    <source>
        <dbReference type="EMBL" id="PSW04714.1"/>
    </source>
</evidence>
<dbReference type="AlphaFoldDB" id="A0A2T3MXQ0"/>
<dbReference type="InterPro" id="IPR007060">
    <property type="entry name" value="FtsL/DivIC"/>
</dbReference>
<dbReference type="EMBL" id="PYMC01000008">
    <property type="protein sequence ID" value="PSW04714.1"/>
    <property type="molecule type" value="Genomic_DNA"/>
</dbReference>
<comment type="caution">
    <text evidence="8">The sequence shown here is derived from an EMBL/GenBank/DDBJ whole genome shotgun (WGS) entry which is preliminary data.</text>
</comment>
<accession>A0A2T3MXQ0</accession>
<keyword evidence="1 7" id="KW-1003">Cell membrane</keyword>
<comment type="similarity">
    <text evidence="7">Belongs to the FtsB family.</text>
</comment>
<evidence type="ECO:0000313" key="9">
    <source>
        <dbReference type="Proteomes" id="UP000240904"/>
    </source>
</evidence>
<dbReference type="GO" id="GO:0043093">
    <property type="term" value="P:FtsZ-dependent cytokinesis"/>
    <property type="evidence" value="ECO:0007669"/>
    <property type="project" value="UniProtKB-UniRule"/>
</dbReference>
<dbReference type="NCBIfam" id="NF002058">
    <property type="entry name" value="PRK00888.1"/>
    <property type="match status" value="1"/>
</dbReference>
<comment type="subcellular location">
    <subcellularLocation>
        <location evidence="7">Cell inner membrane</location>
        <topology evidence="7">Single-pass type II membrane protein</topology>
    </subcellularLocation>
    <text evidence="7">Localizes to the division septum.</text>
</comment>
<dbReference type="Pfam" id="PF04977">
    <property type="entry name" value="DivIC"/>
    <property type="match status" value="1"/>
</dbReference>
<dbReference type="PANTHER" id="PTHR37485">
    <property type="entry name" value="CELL DIVISION PROTEIN FTSB"/>
    <property type="match status" value="1"/>
</dbReference>
<name>A0A2T3MXQ0_9GAMM</name>
<dbReference type="PANTHER" id="PTHR37485:SF1">
    <property type="entry name" value="CELL DIVISION PROTEIN FTSB"/>
    <property type="match status" value="1"/>
</dbReference>
<dbReference type="InterPro" id="IPR023081">
    <property type="entry name" value="Cell_div_FtsB"/>
</dbReference>
<keyword evidence="3 7" id="KW-0812">Transmembrane</keyword>
<comment type="function">
    <text evidence="7">Essential cell division protein. May link together the upstream cell division proteins, which are predominantly cytoplasmic, with the downstream cell division proteins, which are predominantly periplasmic.</text>
</comment>
<evidence type="ECO:0000256" key="5">
    <source>
        <dbReference type="ARBA" id="ARBA00023136"/>
    </source>
</evidence>
<dbReference type="GO" id="GO:0030428">
    <property type="term" value="C:cell septum"/>
    <property type="evidence" value="ECO:0007669"/>
    <property type="project" value="TreeGrafter"/>
</dbReference>
<feature type="topological domain" description="Cytoplasmic" evidence="7">
    <location>
        <begin position="1"/>
        <end position="3"/>
    </location>
</feature>
<dbReference type="RefSeq" id="WP_107283794.1">
    <property type="nucleotide sequence ID" value="NZ_PYMC01000008.1"/>
</dbReference>
<gene>
    <name evidence="7" type="primary">ftsB</name>
    <name evidence="8" type="ORF">C9I89_13140</name>
</gene>
<evidence type="ECO:0000256" key="6">
    <source>
        <dbReference type="ARBA" id="ARBA00023306"/>
    </source>
</evidence>
<evidence type="ECO:0000256" key="4">
    <source>
        <dbReference type="ARBA" id="ARBA00022989"/>
    </source>
</evidence>
<dbReference type="Proteomes" id="UP000240904">
    <property type="component" value="Unassembled WGS sequence"/>
</dbReference>
<proteinExistence type="inferred from homology"/>
<keyword evidence="4 7" id="KW-1133">Transmembrane helix</keyword>
<evidence type="ECO:0000256" key="2">
    <source>
        <dbReference type="ARBA" id="ARBA00022618"/>
    </source>
</evidence>
<evidence type="ECO:0000256" key="1">
    <source>
        <dbReference type="ARBA" id="ARBA00022475"/>
    </source>
</evidence>